<dbReference type="GO" id="GO:0007411">
    <property type="term" value="P:axon guidance"/>
    <property type="evidence" value="ECO:0007669"/>
    <property type="project" value="TreeGrafter"/>
</dbReference>
<evidence type="ECO:0000259" key="15">
    <source>
        <dbReference type="PROSITE" id="PS50835"/>
    </source>
</evidence>
<evidence type="ECO:0000256" key="14">
    <source>
        <dbReference type="SAM" id="Phobius"/>
    </source>
</evidence>
<organism evidence="17 18">
    <name type="scientific">Hyalella azteca</name>
    <name type="common">Amphipod</name>
    <dbReference type="NCBI Taxonomy" id="294128"/>
    <lineage>
        <taxon>Eukaryota</taxon>
        <taxon>Metazoa</taxon>
        <taxon>Ecdysozoa</taxon>
        <taxon>Arthropoda</taxon>
        <taxon>Crustacea</taxon>
        <taxon>Multicrustacea</taxon>
        <taxon>Malacostraca</taxon>
        <taxon>Eumalacostraca</taxon>
        <taxon>Peracarida</taxon>
        <taxon>Amphipoda</taxon>
        <taxon>Senticaudata</taxon>
        <taxon>Talitrida</taxon>
        <taxon>Talitroidea</taxon>
        <taxon>Hyalellidae</taxon>
        <taxon>Hyalella</taxon>
    </lineage>
</organism>
<dbReference type="Proteomes" id="UP000694843">
    <property type="component" value="Unplaced"/>
</dbReference>
<feature type="transmembrane region" description="Helical" evidence="14">
    <location>
        <begin position="1163"/>
        <end position="1185"/>
    </location>
</feature>
<evidence type="ECO:0000259" key="16">
    <source>
        <dbReference type="PROSITE" id="PS50853"/>
    </source>
</evidence>
<dbReference type="PANTHER" id="PTHR44170">
    <property type="entry name" value="PROTEIN SIDEKICK"/>
    <property type="match status" value="1"/>
</dbReference>
<dbReference type="InterPro" id="IPR007110">
    <property type="entry name" value="Ig-like_dom"/>
</dbReference>
<feature type="domain" description="Ig-like" evidence="15">
    <location>
        <begin position="548"/>
        <end position="637"/>
    </location>
</feature>
<dbReference type="SUPFAM" id="SSF49265">
    <property type="entry name" value="Fibronectin type III"/>
    <property type="match status" value="3"/>
</dbReference>
<dbReference type="InterPro" id="IPR003599">
    <property type="entry name" value="Ig_sub"/>
</dbReference>
<dbReference type="SUPFAM" id="SSF48726">
    <property type="entry name" value="Immunoglobulin"/>
    <property type="match status" value="6"/>
</dbReference>
<feature type="domain" description="Fibronectin type-III" evidence="16">
    <location>
        <begin position="641"/>
        <end position="738"/>
    </location>
</feature>
<comment type="subcellular location">
    <subcellularLocation>
        <location evidence="1">Cell membrane</location>
    </subcellularLocation>
    <subcellularLocation>
        <location evidence="2">Membrane</location>
        <topology evidence="2">Single-pass type I membrane protein</topology>
    </subcellularLocation>
</comment>
<dbReference type="Pfam" id="PF00041">
    <property type="entry name" value="fn3"/>
    <property type="match status" value="3"/>
</dbReference>
<reference evidence="18" key="1">
    <citation type="submission" date="2025-08" db="UniProtKB">
        <authorList>
            <consortium name="RefSeq"/>
        </authorList>
    </citation>
    <scope>IDENTIFICATION</scope>
    <source>
        <tissue evidence="18">Whole organism</tissue>
    </source>
</reference>
<evidence type="ECO:0000256" key="6">
    <source>
        <dbReference type="ARBA" id="ARBA00022737"/>
    </source>
</evidence>
<dbReference type="GeneID" id="108669572"/>
<sequence>MVMGGRQPWCEPDAHRATKKSTTKMLGRQSTSVWLSGYCLLVFSVMMVNAGVIKYPPQMVKQPPSNEELLFQVASRVDENDKPFIIECEAEGEPAPKYRWIKNGKEFAWQTYDDRISQQPGRGTLVITKPKDEDIGQYQCFATNELGTATSNSVFVRKSELNSFAMGDPDSKSVAEGDPVGLYCQPPDGYPKPSVYWMLQDDRGSLRSINSSRKTVDPEGTLWFSNVTREDESNDFTYACAATSTFRNEYKLGNRVLLRVTQSGSTAVQTKNPPIGQFLTRKNTVVLKGKTLKLWCIYSGTPLPEIKWGKKGGKLPFDRVEYENYGKTLVIRYADFQDSGQYECEATNGVGTAQTYSMDVQVQAIPYFTVEPEIQNKAEGETAEFFCNATGYPKPEMIWMYNGMRLELAPFNPRRISDDNKITIYNLTKEDTGNYGCNATNVHGYTYKDVYVNVLALPPGLRTPPPDLRVVDGAEVNLTCRMFGAPKPRITWSRNGMELTGGKYKVTEEGDMFIKEVGFADAGKYKCLAENKFGTEEAEGSLVVKDRTKITEKPQDYEVRAGDAATFRCNAVSDPDLNLSIDWLTDGKKIDFETEPRFIQQSDFSLSISKTTELDSGSYTCVASTELDEVKESATLIVQDAPNAPRLVDVTCNDKDASVEWQPQGDNRAPILGYIIQYNTSFTPDTWENAFDSVPSATTKFTVNLSPYANYTFRVIATNKIGPSLPSKHSAVCTTPIAVPNKNPEGVEGKGTHKNNLVIKWSPMPEIEHNGPGFRYRVYWRRHDKPGSSWNTADVVEWQQDHFVVENQPTFKPYEIKVEAHNEKGQANVAIPTTIGWSGEDRPSEAPLNFKLDNLYDATSARLSWDPVSNASINGHFKGYKIQTWTEDETEAKARDVIIDNNGESSALVESFVPYTRNYARVLVFNGAHDGPPSNTIEFVTPEGTPGPVDSLEAIPMGSSGFFLIWKKPKRPNGVLTGYHIFYRTVQGTELGPQSERDPPIRDPLVTRAKLARLDPNTKYRISIRARTKVGQGSEYYIERETRAAGSAVPGRPSMLWEHVSSQSGAPAIKLTWIPNTDTNPGSHFYAQYRLIGESLFEKTNPEEYHDFIILEGLQANRIYEVRLVAVDGTYETPSQVEEIETYTRGASPNVTRRPTDNIATRGWFIGMMLAIALLLLILIIVCIIKRNRGGKYAVHEREAAHGRSDFPEETGFPEYSQPLDGGKRDSLGSDVKPPVESDTDSMAEYGDGDAGRFTEDGSFIGQYGTGQRGKKKRSSQEATTPSNVATFV</sequence>
<dbReference type="Pfam" id="PF13882">
    <property type="entry name" value="Bravo_FIGEY"/>
    <property type="match status" value="1"/>
</dbReference>
<dbReference type="InterPro" id="IPR036116">
    <property type="entry name" value="FN3_sf"/>
</dbReference>
<dbReference type="FunFam" id="2.60.40.10:FF:000005">
    <property type="entry name" value="Neuronal cell adhesion molecule"/>
    <property type="match status" value="1"/>
</dbReference>
<feature type="region of interest" description="Disordered" evidence="13">
    <location>
        <begin position="1200"/>
        <end position="1289"/>
    </location>
</feature>
<dbReference type="InterPro" id="IPR013783">
    <property type="entry name" value="Ig-like_fold"/>
</dbReference>
<accession>A0A8B7NFP4</accession>
<dbReference type="FunFam" id="2.60.40.10:FF:001687">
    <property type="entry name" value="Neuroglian, isoform E"/>
    <property type="match status" value="1"/>
</dbReference>
<feature type="domain" description="Fibronectin type-III" evidence="16">
    <location>
        <begin position="846"/>
        <end position="944"/>
    </location>
</feature>
<evidence type="ECO:0000256" key="1">
    <source>
        <dbReference type="ARBA" id="ARBA00004236"/>
    </source>
</evidence>
<dbReference type="FunFam" id="2.60.40.10:FF:000052">
    <property type="entry name" value="Contactin 1"/>
    <property type="match status" value="1"/>
</dbReference>
<dbReference type="FunFam" id="2.60.40.10:FF:000035">
    <property type="entry name" value="Contactin 1"/>
    <property type="match status" value="1"/>
</dbReference>
<keyword evidence="5" id="KW-0732">Signal</keyword>
<dbReference type="InterPro" id="IPR003598">
    <property type="entry name" value="Ig_sub2"/>
</dbReference>
<dbReference type="Gene3D" id="2.60.40.10">
    <property type="entry name" value="Immunoglobulins"/>
    <property type="match status" value="10"/>
</dbReference>
<feature type="domain" description="Fibronectin type-III" evidence="16">
    <location>
        <begin position="743"/>
        <end position="841"/>
    </location>
</feature>
<dbReference type="GO" id="GO:0030424">
    <property type="term" value="C:axon"/>
    <property type="evidence" value="ECO:0007669"/>
    <property type="project" value="TreeGrafter"/>
</dbReference>
<dbReference type="GO" id="GO:0005886">
    <property type="term" value="C:plasma membrane"/>
    <property type="evidence" value="ECO:0007669"/>
    <property type="project" value="UniProtKB-SubCell"/>
</dbReference>
<keyword evidence="4 14" id="KW-0812">Transmembrane</keyword>
<dbReference type="GO" id="GO:0098632">
    <property type="term" value="F:cell-cell adhesion mediator activity"/>
    <property type="evidence" value="ECO:0007669"/>
    <property type="project" value="TreeGrafter"/>
</dbReference>
<evidence type="ECO:0000313" key="17">
    <source>
        <dbReference type="Proteomes" id="UP000694843"/>
    </source>
</evidence>
<dbReference type="PANTHER" id="PTHR44170:SF6">
    <property type="entry name" value="CONTACTIN"/>
    <property type="match status" value="1"/>
</dbReference>
<evidence type="ECO:0000256" key="13">
    <source>
        <dbReference type="SAM" id="MobiDB-lite"/>
    </source>
</evidence>
<feature type="domain" description="Ig-like" evidence="15">
    <location>
        <begin position="459"/>
        <end position="543"/>
    </location>
</feature>
<dbReference type="CDD" id="cd00063">
    <property type="entry name" value="FN3"/>
    <property type="match status" value="5"/>
</dbReference>
<keyword evidence="11" id="KW-0325">Glycoprotein</keyword>
<evidence type="ECO:0000256" key="3">
    <source>
        <dbReference type="ARBA" id="ARBA00022475"/>
    </source>
</evidence>
<dbReference type="InterPro" id="IPR026966">
    <property type="entry name" value="Neurofascin/L1/NrCAM_C"/>
</dbReference>
<keyword evidence="10" id="KW-1015">Disulfide bond</keyword>
<dbReference type="GO" id="GO:0007420">
    <property type="term" value="P:brain development"/>
    <property type="evidence" value="ECO:0007669"/>
    <property type="project" value="TreeGrafter"/>
</dbReference>
<feature type="transmembrane region" description="Helical" evidence="14">
    <location>
        <begin position="33"/>
        <end position="53"/>
    </location>
</feature>
<feature type="domain" description="Fibronectin type-III" evidence="16">
    <location>
        <begin position="948"/>
        <end position="1047"/>
    </location>
</feature>
<gene>
    <name evidence="18" type="primary">LOC108669572</name>
</gene>
<dbReference type="FunFam" id="2.60.40.10:FF:001718">
    <property type="entry name" value="Neuroglian, isoform D"/>
    <property type="match status" value="1"/>
</dbReference>
<evidence type="ECO:0000256" key="4">
    <source>
        <dbReference type="ARBA" id="ARBA00022692"/>
    </source>
</evidence>
<dbReference type="FunFam" id="2.60.40.10:FF:001928">
    <property type="entry name" value="neuroglian isoform X2"/>
    <property type="match status" value="1"/>
</dbReference>
<keyword evidence="12" id="KW-0393">Immunoglobulin domain</keyword>
<keyword evidence="9 14" id="KW-0472">Membrane</keyword>
<keyword evidence="6" id="KW-0677">Repeat</keyword>
<dbReference type="SMART" id="SM00408">
    <property type="entry name" value="IGc2"/>
    <property type="match status" value="6"/>
</dbReference>
<feature type="domain" description="Ig-like" evidence="15">
    <location>
        <begin position="57"/>
        <end position="155"/>
    </location>
</feature>
<dbReference type="FunFam" id="2.60.40.10:FF:000028">
    <property type="entry name" value="Neuronal cell adhesion molecule"/>
    <property type="match status" value="1"/>
</dbReference>
<dbReference type="OMA" id="QTHAMEV"/>
<evidence type="ECO:0000256" key="2">
    <source>
        <dbReference type="ARBA" id="ARBA00004479"/>
    </source>
</evidence>
<dbReference type="RefSeq" id="XP_018012435.1">
    <property type="nucleotide sequence ID" value="XM_018156946.2"/>
</dbReference>
<dbReference type="OrthoDB" id="6244967at2759"/>
<evidence type="ECO:0000256" key="7">
    <source>
        <dbReference type="ARBA" id="ARBA00022889"/>
    </source>
</evidence>
<evidence type="ECO:0000313" key="18">
    <source>
        <dbReference type="RefSeq" id="XP_018012435.1"/>
    </source>
</evidence>
<dbReference type="PROSITE" id="PS50835">
    <property type="entry name" value="IG_LIKE"/>
    <property type="match status" value="6"/>
</dbReference>
<protein>
    <submittedName>
        <fullName evidence="18">Neuroglian isoform X1</fullName>
    </submittedName>
</protein>
<dbReference type="InterPro" id="IPR013098">
    <property type="entry name" value="Ig_I-set"/>
</dbReference>
<proteinExistence type="predicted"/>
<dbReference type="SMART" id="SM00409">
    <property type="entry name" value="IG"/>
    <property type="match status" value="6"/>
</dbReference>
<evidence type="ECO:0000256" key="8">
    <source>
        <dbReference type="ARBA" id="ARBA00022989"/>
    </source>
</evidence>
<feature type="compositionally biased region" description="Polar residues" evidence="13">
    <location>
        <begin position="1277"/>
        <end position="1289"/>
    </location>
</feature>
<dbReference type="Pfam" id="PF07679">
    <property type="entry name" value="I-set"/>
    <property type="match status" value="3"/>
</dbReference>
<dbReference type="PROSITE" id="PS50853">
    <property type="entry name" value="FN3"/>
    <property type="match status" value="4"/>
</dbReference>
<dbReference type="FunFam" id="2.60.40.10:FF:000032">
    <property type="entry name" value="palladin isoform X1"/>
    <property type="match status" value="2"/>
</dbReference>
<evidence type="ECO:0000256" key="12">
    <source>
        <dbReference type="ARBA" id="ARBA00023319"/>
    </source>
</evidence>
<feature type="domain" description="Ig-like" evidence="15">
    <location>
        <begin position="159"/>
        <end position="253"/>
    </location>
</feature>
<dbReference type="InterPro" id="IPR036179">
    <property type="entry name" value="Ig-like_dom_sf"/>
</dbReference>
<dbReference type="InterPro" id="IPR003961">
    <property type="entry name" value="FN3_dom"/>
</dbReference>
<evidence type="ECO:0000256" key="11">
    <source>
        <dbReference type="ARBA" id="ARBA00023180"/>
    </source>
</evidence>
<name>A0A8B7NFP4_HYAAZ</name>
<feature type="domain" description="Ig-like" evidence="15">
    <location>
        <begin position="366"/>
        <end position="453"/>
    </location>
</feature>
<evidence type="ECO:0000256" key="5">
    <source>
        <dbReference type="ARBA" id="ARBA00022729"/>
    </source>
</evidence>
<keyword evidence="7" id="KW-0130">Cell adhesion</keyword>
<dbReference type="SMART" id="SM00060">
    <property type="entry name" value="FN3"/>
    <property type="match status" value="5"/>
</dbReference>
<keyword evidence="8 14" id="KW-1133">Transmembrane helix</keyword>
<dbReference type="Pfam" id="PF13927">
    <property type="entry name" value="Ig_3"/>
    <property type="match status" value="3"/>
</dbReference>
<dbReference type="KEGG" id="hazt:108669572"/>
<keyword evidence="17" id="KW-1185">Reference proteome</keyword>
<evidence type="ECO:0000256" key="10">
    <source>
        <dbReference type="ARBA" id="ARBA00023157"/>
    </source>
</evidence>
<feature type="domain" description="Ig-like" evidence="15">
    <location>
        <begin position="273"/>
        <end position="361"/>
    </location>
</feature>
<keyword evidence="3" id="KW-1003">Cell membrane</keyword>
<evidence type="ECO:0000256" key="9">
    <source>
        <dbReference type="ARBA" id="ARBA00023136"/>
    </source>
</evidence>